<dbReference type="RefSeq" id="WP_305024163.1">
    <property type="nucleotide sequence ID" value="NZ_JAUQTB010000005.1"/>
</dbReference>
<keyword evidence="3" id="KW-1185">Reference proteome</keyword>
<keyword evidence="1" id="KW-0812">Transmembrane</keyword>
<dbReference type="EMBL" id="JAUQTB010000005">
    <property type="protein sequence ID" value="MDO7906962.1"/>
    <property type="molecule type" value="Genomic_DNA"/>
</dbReference>
<dbReference type="Pfam" id="PF13687">
    <property type="entry name" value="DUF4153"/>
    <property type="match status" value="1"/>
</dbReference>
<dbReference type="InterPro" id="IPR025291">
    <property type="entry name" value="DUF4153"/>
</dbReference>
<reference evidence="2 3" key="1">
    <citation type="submission" date="2023-07" db="EMBL/GenBank/DDBJ databases">
        <title>Paenibacillus sp. JX-17 nov. isolated from soil.</title>
        <authorList>
            <person name="Wan Y."/>
            <person name="Liu B."/>
        </authorList>
    </citation>
    <scope>NUCLEOTIDE SEQUENCE [LARGE SCALE GENOMIC DNA]</scope>
    <source>
        <strain evidence="2 3">JX-17</strain>
    </source>
</reference>
<protein>
    <submittedName>
        <fullName evidence="2">DUF4173 domain-containing protein</fullName>
    </submittedName>
</protein>
<accession>A0ABT9CCH5</accession>
<evidence type="ECO:0000313" key="3">
    <source>
        <dbReference type="Proteomes" id="UP001240171"/>
    </source>
</evidence>
<feature type="transmembrane region" description="Helical" evidence="1">
    <location>
        <begin position="26"/>
        <end position="47"/>
    </location>
</feature>
<comment type="caution">
    <text evidence="2">The sequence shown here is derived from an EMBL/GenBank/DDBJ whole genome shotgun (WGS) entry which is preliminary data.</text>
</comment>
<dbReference type="Proteomes" id="UP001240171">
    <property type="component" value="Unassembled WGS sequence"/>
</dbReference>
<proteinExistence type="predicted"/>
<keyword evidence="1" id="KW-0472">Membrane</keyword>
<keyword evidence="1" id="KW-1133">Transmembrane helix</keyword>
<organism evidence="2 3">
    <name type="scientific">Paenibacillus lacisoli</name>
    <dbReference type="NCBI Taxonomy" id="3064525"/>
    <lineage>
        <taxon>Bacteria</taxon>
        <taxon>Bacillati</taxon>
        <taxon>Bacillota</taxon>
        <taxon>Bacilli</taxon>
        <taxon>Bacillales</taxon>
        <taxon>Paenibacillaceae</taxon>
        <taxon>Paenibacillus</taxon>
    </lineage>
</organism>
<evidence type="ECO:0000313" key="2">
    <source>
        <dbReference type="EMBL" id="MDO7906962.1"/>
    </source>
</evidence>
<name>A0ABT9CCH5_9BACL</name>
<gene>
    <name evidence="2" type="ORF">Q5741_11100</name>
</gene>
<evidence type="ECO:0000256" key="1">
    <source>
        <dbReference type="SAM" id="Phobius"/>
    </source>
</evidence>
<sequence length="131" mass="15063">MIYLAVMLLITGVRIAVTRLPLAPCFMLVSLAAYMVINYVSWDAWVVRANVERYQVNRTLDPAYLVELSADAVPELVKLVENDGSPYIHNAFNKKLEQKLDEIRQENTGWPSFNVSRFRAQQSLEAYVQQR</sequence>